<gene>
    <name evidence="1" type="ORF">LTR09_001334</name>
</gene>
<dbReference type="InterPro" id="IPR011008">
    <property type="entry name" value="Dimeric_a/b-barrel"/>
</dbReference>
<accession>A0AAJ0GIK3</accession>
<keyword evidence="2" id="KW-1185">Reference proteome</keyword>
<dbReference type="Proteomes" id="UP001271007">
    <property type="component" value="Unassembled WGS sequence"/>
</dbReference>
<dbReference type="AlphaFoldDB" id="A0AAJ0GIK3"/>
<evidence type="ECO:0000313" key="1">
    <source>
        <dbReference type="EMBL" id="KAK3058256.1"/>
    </source>
</evidence>
<protein>
    <submittedName>
        <fullName evidence="1">Uncharacterized protein</fullName>
    </submittedName>
</protein>
<sequence>MVIPLITVVSELLSSFNAGAFTELEAKRHNYDTATGTANFLTFWLYYQQSTMPPNKPQLTLFVDFYIYPHLIEQWKTAHRPVWDACANEPECLLFDVFEDPEDVGHFRLVEVWNATREWFETEQLTKPYYATLWEGSKPTWRKECRIEYLERLGEGCSYRKGYVEGGKCMD</sequence>
<evidence type="ECO:0000313" key="2">
    <source>
        <dbReference type="Proteomes" id="UP001271007"/>
    </source>
</evidence>
<organism evidence="1 2">
    <name type="scientific">Extremus antarcticus</name>
    <dbReference type="NCBI Taxonomy" id="702011"/>
    <lineage>
        <taxon>Eukaryota</taxon>
        <taxon>Fungi</taxon>
        <taxon>Dikarya</taxon>
        <taxon>Ascomycota</taxon>
        <taxon>Pezizomycotina</taxon>
        <taxon>Dothideomycetes</taxon>
        <taxon>Dothideomycetidae</taxon>
        <taxon>Mycosphaerellales</taxon>
        <taxon>Extremaceae</taxon>
        <taxon>Extremus</taxon>
    </lineage>
</organism>
<dbReference type="SUPFAM" id="SSF54909">
    <property type="entry name" value="Dimeric alpha+beta barrel"/>
    <property type="match status" value="1"/>
</dbReference>
<comment type="caution">
    <text evidence="1">The sequence shown here is derived from an EMBL/GenBank/DDBJ whole genome shotgun (WGS) entry which is preliminary data.</text>
</comment>
<name>A0AAJ0GIK3_9PEZI</name>
<reference evidence="1" key="1">
    <citation type="submission" date="2023-04" db="EMBL/GenBank/DDBJ databases">
        <title>Black Yeasts Isolated from many extreme environments.</title>
        <authorList>
            <person name="Coleine C."/>
            <person name="Stajich J.E."/>
            <person name="Selbmann L."/>
        </authorList>
    </citation>
    <scope>NUCLEOTIDE SEQUENCE</scope>
    <source>
        <strain evidence="1">CCFEE 5312</strain>
    </source>
</reference>
<proteinExistence type="predicted"/>
<dbReference type="Gene3D" id="3.30.70.100">
    <property type="match status" value="1"/>
</dbReference>
<dbReference type="EMBL" id="JAWDJX010000002">
    <property type="protein sequence ID" value="KAK3058256.1"/>
    <property type="molecule type" value="Genomic_DNA"/>
</dbReference>